<dbReference type="CDD" id="cd00090">
    <property type="entry name" value="HTH_ARSR"/>
    <property type="match status" value="1"/>
</dbReference>
<dbReference type="NCBIfam" id="NF033788">
    <property type="entry name" value="HTH_metalloreg"/>
    <property type="match status" value="1"/>
</dbReference>
<sequence length="119" mass="13374">MAVVEDELSLVFSALADPTRRAILERLAHGDATVNQLAEPFTMTQQAVSKHLKVLERARLISRTRTAQSRPCVLDAERLDAAVGWITRHRRIWADRHDRLDAHLATLQAGQRQDGGTTR</sequence>
<dbReference type="Gene3D" id="1.10.10.10">
    <property type="entry name" value="Winged helix-like DNA-binding domain superfamily/Winged helix DNA-binding domain"/>
    <property type="match status" value="1"/>
</dbReference>
<evidence type="ECO:0000313" key="2">
    <source>
        <dbReference type="EMBL" id="GAA2864729.1"/>
    </source>
</evidence>
<accession>A0ABN3VUX1</accession>
<dbReference type="PRINTS" id="PR00778">
    <property type="entry name" value="HTHARSR"/>
</dbReference>
<dbReference type="InterPro" id="IPR036390">
    <property type="entry name" value="WH_DNA-bd_sf"/>
</dbReference>
<dbReference type="SMART" id="SM00418">
    <property type="entry name" value="HTH_ARSR"/>
    <property type="match status" value="1"/>
</dbReference>
<dbReference type="PANTHER" id="PTHR38600">
    <property type="entry name" value="TRANSCRIPTIONAL REGULATORY PROTEIN"/>
    <property type="match status" value="1"/>
</dbReference>
<dbReference type="RefSeq" id="WP_344970543.1">
    <property type="nucleotide sequence ID" value="NZ_BAAAVI010000014.1"/>
</dbReference>
<comment type="caution">
    <text evidence="2">The sequence shown here is derived from an EMBL/GenBank/DDBJ whole genome shotgun (WGS) entry which is preliminary data.</text>
</comment>
<name>A0ABN3VUX1_9ACTN</name>
<dbReference type="EMBL" id="BAAAVI010000014">
    <property type="protein sequence ID" value="GAA2864729.1"/>
    <property type="molecule type" value="Genomic_DNA"/>
</dbReference>
<proteinExistence type="predicted"/>
<reference evidence="2 3" key="1">
    <citation type="journal article" date="2019" name="Int. J. Syst. Evol. Microbiol.">
        <title>The Global Catalogue of Microorganisms (GCM) 10K type strain sequencing project: providing services to taxonomists for standard genome sequencing and annotation.</title>
        <authorList>
            <consortium name="The Broad Institute Genomics Platform"/>
            <consortium name="The Broad Institute Genome Sequencing Center for Infectious Disease"/>
            <person name="Wu L."/>
            <person name="Ma J."/>
        </authorList>
    </citation>
    <scope>NUCLEOTIDE SEQUENCE [LARGE SCALE GENOMIC DNA]</scope>
    <source>
        <strain evidence="2 3">JCM 6242</strain>
    </source>
</reference>
<gene>
    <name evidence="2" type="ORF">GCM10010517_23940</name>
</gene>
<evidence type="ECO:0000259" key="1">
    <source>
        <dbReference type="PROSITE" id="PS50987"/>
    </source>
</evidence>
<protein>
    <submittedName>
        <fullName evidence="2">Metalloregulator ArsR/SmtB family transcription factor</fullName>
    </submittedName>
</protein>
<keyword evidence="3" id="KW-1185">Reference proteome</keyword>
<feature type="domain" description="HTH arsR-type" evidence="1">
    <location>
        <begin position="1"/>
        <end position="94"/>
    </location>
</feature>
<dbReference type="InterPro" id="IPR036388">
    <property type="entry name" value="WH-like_DNA-bd_sf"/>
</dbReference>
<dbReference type="InterPro" id="IPR011991">
    <property type="entry name" value="ArsR-like_HTH"/>
</dbReference>
<dbReference type="InterPro" id="IPR001845">
    <property type="entry name" value="HTH_ArsR_DNA-bd_dom"/>
</dbReference>
<dbReference type="SUPFAM" id="SSF46785">
    <property type="entry name" value="Winged helix' DNA-binding domain"/>
    <property type="match status" value="1"/>
</dbReference>
<evidence type="ECO:0000313" key="3">
    <source>
        <dbReference type="Proteomes" id="UP001500831"/>
    </source>
</evidence>
<organism evidence="2 3">
    <name type="scientific">Streptosporangium fragile</name>
    <dbReference type="NCBI Taxonomy" id="46186"/>
    <lineage>
        <taxon>Bacteria</taxon>
        <taxon>Bacillati</taxon>
        <taxon>Actinomycetota</taxon>
        <taxon>Actinomycetes</taxon>
        <taxon>Streptosporangiales</taxon>
        <taxon>Streptosporangiaceae</taxon>
        <taxon>Streptosporangium</taxon>
    </lineage>
</organism>
<dbReference type="PROSITE" id="PS50987">
    <property type="entry name" value="HTH_ARSR_2"/>
    <property type="match status" value="1"/>
</dbReference>
<dbReference type="Proteomes" id="UP001500831">
    <property type="component" value="Unassembled WGS sequence"/>
</dbReference>
<dbReference type="PANTHER" id="PTHR38600:SF2">
    <property type="entry name" value="SLL0088 PROTEIN"/>
    <property type="match status" value="1"/>
</dbReference>
<dbReference type="Pfam" id="PF12840">
    <property type="entry name" value="HTH_20"/>
    <property type="match status" value="1"/>
</dbReference>